<evidence type="ECO:0000256" key="1">
    <source>
        <dbReference type="SAM" id="MobiDB-lite"/>
    </source>
</evidence>
<gene>
    <name evidence="2" type="ORF">BpHYR1_051513</name>
</gene>
<accession>A0A3M7R8L3</accession>
<sequence>MCIVHEPSLHYLFQDLLVSFQQSKTLSLLFLRRVGSLLCTCQKELLYDSKNIIETQRSLFKWFDEKSKNSEQLSHFKSVIDVLKSNGSIDSGTKITLLTLLKDTDELNFSKLRAICSKKSLRKNVFFVKLVRLKFDLKLCSVKEFVDLLNKIDNSAIKYIKLTTKSKIIFRDMDHLTVRNFMGELEVTLESRYEKNLKNSEFYLKRLADAVHYRLAQKIPSSDTMIGNGSLNNLRVLLQSSPDSSLNDNDSFLSKTDIELSCSELSVDNGDSSKIGLDTSKNSSASESFTSQNQKLKQKNQQKHFKSEKTTEKCNEFEKIVIKLSSSDKRRNESGNLNLARILVNSK</sequence>
<feature type="compositionally biased region" description="Polar residues" evidence="1">
    <location>
        <begin position="279"/>
        <end position="291"/>
    </location>
</feature>
<name>A0A3M7R8L3_BRAPC</name>
<evidence type="ECO:0000313" key="3">
    <source>
        <dbReference type="Proteomes" id="UP000276133"/>
    </source>
</evidence>
<feature type="region of interest" description="Disordered" evidence="1">
    <location>
        <begin position="273"/>
        <end position="310"/>
    </location>
</feature>
<protein>
    <submittedName>
        <fullName evidence="2">Uncharacterized protein</fullName>
    </submittedName>
</protein>
<proteinExistence type="predicted"/>
<dbReference type="OrthoDB" id="10406435at2759"/>
<dbReference type="EMBL" id="REGN01003934">
    <property type="protein sequence ID" value="RNA19973.1"/>
    <property type="molecule type" value="Genomic_DNA"/>
</dbReference>
<evidence type="ECO:0000313" key="2">
    <source>
        <dbReference type="EMBL" id="RNA19973.1"/>
    </source>
</evidence>
<reference evidence="2 3" key="1">
    <citation type="journal article" date="2018" name="Sci. Rep.">
        <title>Genomic signatures of local adaptation to the degree of environmental predictability in rotifers.</title>
        <authorList>
            <person name="Franch-Gras L."/>
            <person name="Hahn C."/>
            <person name="Garcia-Roger E.M."/>
            <person name="Carmona M.J."/>
            <person name="Serra M."/>
            <person name="Gomez A."/>
        </authorList>
    </citation>
    <scope>NUCLEOTIDE SEQUENCE [LARGE SCALE GENOMIC DNA]</scope>
    <source>
        <strain evidence="2">HYR1</strain>
    </source>
</reference>
<dbReference type="AlphaFoldDB" id="A0A3M7R8L3"/>
<organism evidence="2 3">
    <name type="scientific">Brachionus plicatilis</name>
    <name type="common">Marine rotifer</name>
    <name type="synonym">Brachionus muelleri</name>
    <dbReference type="NCBI Taxonomy" id="10195"/>
    <lineage>
        <taxon>Eukaryota</taxon>
        <taxon>Metazoa</taxon>
        <taxon>Spiralia</taxon>
        <taxon>Gnathifera</taxon>
        <taxon>Rotifera</taxon>
        <taxon>Eurotatoria</taxon>
        <taxon>Monogononta</taxon>
        <taxon>Pseudotrocha</taxon>
        <taxon>Ploima</taxon>
        <taxon>Brachionidae</taxon>
        <taxon>Brachionus</taxon>
    </lineage>
</organism>
<comment type="caution">
    <text evidence="2">The sequence shown here is derived from an EMBL/GenBank/DDBJ whole genome shotgun (WGS) entry which is preliminary data.</text>
</comment>
<dbReference type="Proteomes" id="UP000276133">
    <property type="component" value="Unassembled WGS sequence"/>
</dbReference>
<keyword evidence="3" id="KW-1185">Reference proteome</keyword>